<feature type="non-terminal residue" evidence="12">
    <location>
        <position position="155"/>
    </location>
</feature>
<dbReference type="InterPro" id="IPR050516">
    <property type="entry name" value="Olfactory_GPCR"/>
</dbReference>
<dbReference type="AlphaFoldDB" id="A0A7K6BCI1"/>
<gene>
    <name evidence="12" type="primary">Or14i1_2</name>
    <name evidence="12" type="ORF">UPUEPO_R10089</name>
</gene>
<dbReference type="GO" id="GO:0004930">
    <property type="term" value="F:G protein-coupled receptor activity"/>
    <property type="evidence" value="ECO:0007669"/>
    <property type="project" value="UniProtKB-KW"/>
</dbReference>
<evidence type="ECO:0000256" key="2">
    <source>
        <dbReference type="ARBA" id="ARBA00022475"/>
    </source>
</evidence>
<keyword evidence="6" id="KW-0297">G-protein coupled receptor</keyword>
<keyword evidence="4" id="KW-0716">Sensory transduction</keyword>
<protein>
    <submittedName>
        <fullName evidence="12">O14I1 protein</fullName>
    </submittedName>
</protein>
<dbReference type="PROSITE" id="PS50262">
    <property type="entry name" value="G_PROTEIN_RECEP_F1_2"/>
    <property type="match status" value="1"/>
</dbReference>
<reference evidence="12 13" key="1">
    <citation type="submission" date="2019-09" db="EMBL/GenBank/DDBJ databases">
        <title>Bird 10,000 Genomes (B10K) Project - Family phase.</title>
        <authorList>
            <person name="Zhang G."/>
        </authorList>
    </citation>
    <scope>NUCLEOTIDE SEQUENCE [LARGE SCALE GENOMIC DNA]</scope>
    <source>
        <strain evidence="12">B10K-DU-012-37</strain>
    </source>
</reference>
<dbReference type="InterPro" id="IPR000725">
    <property type="entry name" value="Olfact_rcpt"/>
</dbReference>
<keyword evidence="4" id="KW-0552">Olfaction</keyword>
<keyword evidence="5 10" id="KW-1133">Transmembrane helix</keyword>
<feature type="transmembrane region" description="Helical" evidence="10">
    <location>
        <begin position="97"/>
        <end position="119"/>
    </location>
</feature>
<dbReference type="Gene3D" id="1.20.1070.10">
    <property type="entry name" value="Rhodopsin 7-helix transmembrane proteins"/>
    <property type="match status" value="1"/>
</dbReference>
<dbReference type="GO" id="GO:0005886">
    <property type="term" value="C:plasma membrane"/>
    <property type="evidence" value="ECO:0007669"/>
    <property type="project" value="UniProtKB-SubCell"/>
</dbReference>
<organism evidence="12 13">
    <name type="scientific">Upupa epops</name>
    <name type="common">Eurasian hoopoe</name>
    <dbReference type="NCBI Taxonomy" id="57439"/>
    <lineage>
        <taxon>Eukaryota</taxon>
        <taxon>Metazoa</taxon>
        <taxon>Chordata</taxon>
        <taxon>Craniata</taxon>
        <taxon>Vertebrata</taxon>
        <taxon>Euteleostomi</taxon>
        <taxon>Archelosauria</taxon>
        <taxon>Archosauria</taxon>
        <taxon>Dinosauria</taxon>
        <taxon>Saurischia</taxon>
        <taxon>Theropoda</taxon>
        <taxon>Coelurosauria</taxon>
        <taxon>Aves</taxon>
        <taxon>Neognathae</taxon>
        <taxon>Neoaves</taxon>
        <taxon>Telluraves</taxon>
        <taxon>Coraciimorphae</taxon>
        <taxon>Bucerotiformes</taxon>
        <taxon>Upupidae</taxon>
        <taxon>Upupa</taxon>
    </lineage>
</organism>
<evidence type="ECO:0000256" key="3">
    <source>
        <dbReference type="ARBA" id="ARBA00022692"/>
    </source>
</evidence>
<dbReference type="Pfam" id="PF13853">
    <property type="entry name" value="7tm_4"/>
    <property type="match status" value="1"/>
</dbReference>
<comment type="caution">
    <text evidence="12">The sequence shown here is derived from an EMBL/GenBank/DDBJ whole genome shotgun (WGS) entry which is preliminary data.</text>
</comment>
<keyword evidence="13" id="KW-1185">Reference proteome</keyword>
<keyword evidence="9" id="KW-0807">Transducer</keyword>
<dbReference type="Proteomes" id="UP000544127">
    <property type="component" value="Unassembled WGS sequence"/>
</dbReference>
<feature type="domain" description="G-protein coupled receptors family 1 profile" evidence="11">
    <location>
        <begin position="40"/>
        <end position="155"/>
    </location>
</feature>
<evidence type="ECO:0000256" key="1">
    <source>
        <dbReference type="ARBA" id="ARBA00004651"/>
    </source>
</evidence>
<keyword evidence="3 10" id="KW-0812">Transmembrane</keyword>
<evidence type="ECO:0000259" key="11">
    <source>
        <dbReference type="PROSITE" id="PS50262"/>
    </source>
</evidence>
<dbReference type="OrthoDB" id="5967898at2759"/>
<accession>A0A7K6BCI1</accession>
<evidence type="ECO:0000313" key="13">
    <source>
        <dbReference type="Proteomes" id="UP000544127"/>
    </source>
</evidence>
<feature type="transmembrane region" description="Helical" evidence="10">
    <location>
        <begin position="25"/>
        <end position="50"/>
    </location>
</feature>
<evidence type="ECO:0000256" key="9">
    <source>
        <dbReference type="ARBA" id="ARBA00023224"/>
    </source>
</evidence>
<comment type="subcellular location">
    <subcellularLocation>
        <location evidence="1">Cell membrane</location>
        <topology evidence="1">Multi-pass membrane protein</topology>
    </subcellularLocation>
</comment>
<evidence type="ECO:0000256" key="10">
    <source>
        <dbReference type="SAM" id="Phobius"/>
    </source>
</evidence>
<keyword evidence="7 10" id="KW-0472">Membrane</keyword>
<proteinExistence type="predicted"/>
<evidence type="ECO:0000313" key="12">
    <source>
        <dbReference type="EMBL" id="NWV00059.1"/>
    </source>
</evidence>
<dbReference type="GO" id="GO:0004984">
    <property type="term" value="F:olfactory receptor activity"/>
    <property type="evidence" value="ECO:0007669"/>
    <property type="project" value="InterPro"/>
</dbReference>
<dbReference type="SUPFAM" id="SSF81321">
    <property type="entry name" value="Family A G protein-coupled receptor-like"/>
    <property type="match status" value="1"/>
</dbReference>
<evidence type="ECO:0000256" key="5">
    <source>
        <dbReference type="ARBA" id="ARBA00022989"/>
    </source>
</evidence>
<name>A0A7K6BCI1_UPUEP</name>
<keyword evidence="2" id="KW-1003">Cell membrane</keyword>
<evidence type="ECO:0000256" key="6">
    <source>
        <dbReference type="ARBA" id="ARBA00023040"/>
    </source>
</evidence>
<sequence length="155" mass="17525">KMSNSSSVTHFLLLSFTDTQELQLLLFWLFMAMYLAALLGNSLIITTIAWDHHLHIPRYFFLHNLSLLDLGSSSTSVPKAMANSLWDTRDISYSGCVIQLFLIICMISAEVSLLTVVSYGCCIAICKPLHYQTLLGRRAFFHMAAAFWSSEFLYA</sequence>
<feature type="non-terminal residue" evidence="12">
    <location>
        <position position="1"/>
    </location>
</feature>
<evidence type="ECO:0000256" key="4">
    <source>
        <dbReference type="ARBA" id="ARBA00022725"/>
    </source>
</evidence>
<dbReference type="EMBL" id="VZRI01012300">
    <property type="protein sequence ID" value="NWV00059.1"/>
    <property type="molecule type" value="Genomic_DNA"/>
</dbReference>
<dbReference type="PANTHER" id="PTHR26452">
    <property type="entry name" value="OLFACTORY RECEPTOR"/>
    <property type="match status" value="1"/>
</dbReference>
<evidence type="ECO:0000256" key="7">
    <source>
        <dbReference type="ARBA" id="ARBA00023136"/>
    </source>
</evidence>
<keyword evidence="8" id="KW-0675">Receptor</keyword>
<evidence type="ECO:0000256" key="8">
    <source>
        <dbReference type="ARBA" id="ARBA00023170"/>
    </source>
</evidence>
<dbReference type="InterPro" id="IPR017452">
    <property type="entry name" value="GPCR_Rhodpsn_7TM"/>
</dbReference>